<protein>
    <recommendedName>
        <fullName evidence="7">G-protein coupled receptors family 2 profile 2 domain-containing protein</fullName>
    </recommendedName>
</protein>
<feature type="non-terminal residue" evidence="8">
    <location>
        <position position="1"/>
    </location>
</feature>
<sequence>VNGSIVIVLKSIIIPTCWWTVPYDGNDSNSCTIDSSYALPNWTITLWRLLMRAASPHRIAPTPSRRVSVSRQKKKKNINAGKRSRFCGTPKTSSALTQGRAIKLRRGRPLNCSMGQRRFMKRDRPSGFFKKRTIPKSAPLAGIAERREEYPRYFFPGLRARRTINRWIIEAGKTKLLTRTDGAFWNLKQQQSLLQRLRVSCSDSVATVGCSGHRRYRIGRKTETLVLSTFPGPPEYWARRSWFKRKSKMSRTSALGATRRQGTITSKFCVSGVCIIRFKITRMRILVMLVTITVQVGALSISHWDLEGANKTCDWKANCLEDERTPKSLRDSMREADWRDRNCMCDRQCAQNLYCAMCHDDHYDLHVWHPRLECNSLPTQLPIKNFSRLLEYDGKYWGIPWEGKFHPCNIDPVVPEGAMNFIRRCQPGLIRTCAVNWTNVEVRSRCEAYTVLVYSGDRIYRNPHCAVCNNDPLQHLSCSPTLLRSGFTKEFSLVAFSMLFDLSGTQVGLTTVCGDHQLFDPFFKRCRSIITELNSTKDNYRLNDDGTLYNVIPIENPSSHPIRSDKNCSKFVLEKDEFQVENTSMYVPQYKKRFSPEEFEFREDGRVEICVGDLGVKLVNKFGIYMGYVTYAGLGVSIIFLLLHLTAFSLVSELRNLSGKNLASLCVALLIAYTAFMAGQVLEGTACAVDGIITFYAFLASFFWTSTMSFDVWRTLRLATAELRVSSGKQWRKFFVYSIWSWCAPAVVVCGALWVEFTPANIDEQWRPSFGKYMCWFGHGRPLLAFFASPLAVIMFFNIVFFVSSARMIYSTTSTTKFTASATTQRDFRLYVRLSVVMGLAWTTGLVAGAFDVEILWYVFIALNTLQGGSRNVTE</sequence>
<name>A0A6H5FXV3_9HEMI</name>
<dbReference type="GO" id="GO:0016020">
    <property type="term" value="C:membrane"/>
    <property type="evidence" value="ECO:0007669"/>
    <property type="project" value="UniProtKB-SubCell"/>
</dbReference>
<evidence type="ECO:0000256" key="3">
    <source>
        <dbReference type="ARBA" id="ARBA00022989"/>
    </source>
</evidence>
<dbReference type="EMBL" id="CADCXU010001977">
    <property type="protein sequence ID" value="CAA9994410.1"/>
    <property type="molecule type" value="Genomic_DNA"/>
</dbReference>
<dbReference type="PANTHER" id="PTHR45902:SF5">
    <property type="entry name" value="G-PROTEIN COUPLED RECEPTORS FAMILY 2 PROFILE 2 DOMAIN-CONTAINING PROTEIN"/>
    <property type="match status" value="1"/>
</dbReference>
<feature type="transmembrane region" description="Helical" evidence="5">
    <location>
        <begin position="693"/>
        <end position="713"/>
    </location>
</feature>
<keyword evidence="2 5" id="KW-0812">Transmembrane</keyword>
<dbReference type="GO" id="GO:0004930">
    <property type="term" value="F:G protein-coupled receptor activity"/>
    <property type="evidence" value="ECO:0007669"/>
    <property type="project" value="InterPro"/>
</dbReference>
<feature type="transmembrane region" description="Helical" evidence="5">
    <location>
        <begin position="662"/>
        <end position="681"/>
    </location>
</feature>
<dbReference type="PANTHER" id="PTHR45902">
    <property type="entry name" value="LATROPHILIN RECEPTOR-LIKE PROTEIN A"/>
    <property type="match status" value="1"/>
</dbReference>
<dbReference type="Pfam" id="PF00002">
    <property type="entry name" value="7tm_2"/>
    <property type="match status" value="1"/>
</dbReference>
<evidence type="ECO:0000313" key="9">
    <source>
        <dbReference type="Proteomes" id="UP000479000"/>
    </source>
</evidence>
<organism evidence="8 9">
    <name type="scientific">Nesidiocoris tenuis</name>
    <dbReference type="NCBI Taxonomy" id="355587"/>
    <lineage>
        <taxon>Eukaryota</taxon>
        <taxon>Metazoa</taxon>
        <taxon>Ecdysozoa</taxon>
        <taxon>Arthropoda</taxon>
        <taxon>Hexapoda</taxon>
        <taxon>Insecta</taxon>
        <taxon>Pterygota</taxon>
        <taxon>Neoptera</taxon>
        <taxon>Paraneoptera</taxon>
        <taxon>Hemiptera</taxon>
        <taxon>Heteroptera</taxon>
        <taxon>Panheteroptera</taxon>
        <taxon>Cimicomorpha</taxon>
        <taxon>Miridae</taxon>
        <taxon>Dicyphina</taxon>
        <taxon>Nesidiocoris</taxon>
    </lineage>
</organism>
<feature type="signal peptide" evidence="6">
    <location>
        <begin position="1"/>
        <end position="19"/>
    </location>
</feature>
<reference evidence="8 9" key="1">
    <citation type="submission" date="2020-02" db="EMBL/GenBank/DDBJ databases">
        <authorList>
            <person name="Ferguson B K."/>
        </authorList>
    </citation>
    <scope>NUCLEOTIDE SEQUENCE [LARGE SCALE GENOMIC DNA]</scope>
</reference>
<dbReference type="CDD" id="cd15039">
    <property type="entry name" value="7tmB3_Methuselah-like"/>
    <property type="match status" value="1"/>
</dbReference>
<comment type="subcellular location">
    <subcellularLocation>
        <location evidence="1">Membrane</location>
        <topology evidence="1">Multi-pass membrane protein</topology>
    </subcellularLocation>
</comment>
<evidence type="ECO:0000256" key="5">
    <source>
        <dbReference type="SAM" id="Phobius"/>
    </source>
</evidence>
<keyword evidence="6" id="KW-0732">Signal</keyword>
<feature type="transmembrane region" description="Helical" evidence="5">
    <location>
        <begin position="734"/>
        <end position="755"/>
    </location>
</feature>
<keyword evidence="9" id="KW-1185">Reference proteome</keyword>
<feature type="chain" id="PRO_5026275773" description="G-protein coupled receptors family 2 profile 2 domain-containing protein" evidence="6">
    <location>
        <begin position="20"/>
        <end position="875"/>
    </location>
</feature>
<keyword evidence="3 5" id="KW-1133">Transmembrane helix</keyword>
<evidence type="ECO:0000256" key="4">
    <source>
        <dbReference type="ARBA" id="ARBA00023136"/>
    </source>
</evidence>
<evidence type="ECO:0000313" key="8">
    <source>
        <dbReference type="EMBL" id="CAA9994410.1"/>
    </source>
</evidence>
<gene>
    <name evidence="8" type="ORF">NTEN_LOCUS1226</name>
</gene>
<proteinExistence type="predicted"/>
<dbReference type="OrthoDB" id="6134459at2759"/>
<evidence type="ECO:0000256" key="6">
    <source>
        <dbReference type="SAM" id="SignalP"/>
    </source>
</evidence>
<feature type="transmembrane region" description="Helical" evidence="5">
    <location>
        <begin position="783"/>
        <end position="810"/>
    </location>
</feature>
<dbReference type="InterPro" id="IPR053231">
    <property type="entry name" value="GPCR_LN-TM7"/>
</dbReference>
<evidence type="ECO:0000256" key="1">
    <source>
        <dbReference type="ARBA" id="ARBA00004141"/>
    </source>
</evidence>
<dbReference type="AlphaFoldDB" id="A0A6H5FXV3"/>
<accession>A0A6H5FXV3</accession>
<feature type="transmembrane region" description="Helical" evidence="5">
    <location>
        <begin position="830"/>
        <end position="851"/>
    </location>
</feature>
<dbReference type="InterPro" id="IPR000832">
    <property type="entry name" value="GPCR_2_secretin-like"/>
</dbReference>
<feature type="transmembrane region" description="Helical" evidence="5">
    <location>
        <begin position="628"/>
        <end position="650"/>
    </location>
</feature>
<keyword evidence="4 5" id="KW-0472">Membrane</keyword>
<evidence type="ECO:0000259" key="7">
    <source>
        <dbReference type="PROSITE" id="PS50261"/>
    </source>
</evidence>
<dbReference type="InterPro" id="IPR017981">
    <property type="entry name" value="GPCR_2-like_7TM"/>
</dbReference>
<dbReference type="PROSITE" id="PS50261">
    <property type="entry name" value="G_PROTEIN_RECEP_F2_4"/>
    <property type="match status" value="1"/>
</dbReference>
<dbReference type="Proteomes" id="UP000479000">
    <property type="component" value="Unassembled WGS sequence"/>
</dbReference>
<feature type="domain" description="G-protein coupled receptors family 2 profile 2" evidence="7">
    <location>
        <begin position="626"/>
        <end position="875"/>
    </location>
</feature>
<evidence type="ECO:0000256" key="2">
    <source>
        <dbReference type="ARBA" id="ARBA00022692"/>
    </source>
</evidence>
<dbReference type="GO" id="GO:0007166">
    <property type="term" value="P:cell surface receptor signaling pathway"/>
    <property type="evidence" value="ECO:0007669"/>
    <property type="project" value="InterPro"/>
</dbReference>
<dbReference type="Gene3D" id="1.20.1070.10">
    <property type="entry name" value="Rhodopsin 7-helix transmembrane proteins"/>
    <property type="match status" value="1"/>
</dbReference>